<feature type="compositionally biased region" description="Basic and acidic residues" evidence="1">
    <location>
        <begin position="103"/>
        <end position="114"/>
    </location>
</feature>
<reference evidence="2" key="1">
    <citation type="submission" date="2020-05" db="UniProtKB">
        <authorList>
            <consortium name="EnsemblMetazoa"/>
        </authorList>
    </citation>
    <scope>IDENTIFICATION</scope>
    <source>
        <strain evidence="2">MAF</strain>
    </source>
</reference>
<protein>
    <submittedName>
        <fullName evidence="2">Uncharacterized protein</fullName>
    </submittedName>
</protein>
<proteinExistence type="predicted"/>
<keyword evidence="3" id="KW-1185">Reference proteome</keyword>
<evidence type="ECO:0000313" key="2">
    <source>
        <dbReference type="EnsemblMetazoa" id="AMEM013656-PA"/>
    </source>
</evidence>
<dbReference type="EnsemblMetazoa" id="AMEM013656-RA">
    <property type="protein sequence ID" value="AMEM013656-PA"/>
    <property type="gene ID" value="AMEM013656"/>
</dbReference>
<dbReference type="VEuPathDB" id="VectorBase:AMEM013656"/>
<accession>A0A182VEL5</accession>
<organism evidence="2 3">
    <name type="scientific">Anopheles merus</name>
    <name type="common">Mosquito</name>
    <dbReference type="NCBI Taxonomy" id="30066"/>
    <lineage>
        <taxon>Eukaryota</taxon>
        <taxon>Metazoa</taxon>
        <taxon>Ecdysozoa</taxon>
        <taxon>Arthropoda</taxon>
        <taxon>Hexapoda</taxon>
        <taxon>Insecta</taxon>
        <taxon>Pterygota</taxon>
        <taxon>Neoptera</taxon>
        <taxon>Endopterygota</taxon>
        <taxon>Diptera</taxon>
        <taxon>Nematocera</taxon>
        <taxon>Culicoidea</taxon>
        <taxon>Culicidae</taxon>
        <taxon>Anophelinae</taxon>
        <taxon>Anopheles</taxon>
    </lineage>
</organism>
<dbReference type="Proteomes" id="UP000075903">
    <property type="component" value="Unassembled WGS sequence"/>
</dbReference>
<evidence type="ECO:0000256" key="1">
    <source>
        <dbReference type="SAM" id="MobiDB-lite"/>
    </source>
</evidence>
<sequence length="203" mass="21109">MSRLARIPLVARGATKSRSMSTSPPICTVHGSAVQPTTRTSCGMGALLAPAMLAQLARQPVDADAPQPVALHALARPPPQDLHRERARLAGVVAVPALLPRTLDRPQEARKGRGEPPVPGDRVRPLPPNDRTGRAAAAGLLPSSGSAAVVSAAGSAIVSRMSLNRSRRVRTRASPSPCGIDSETWLTSQAGLLLSSSEYVSST</sequence>
<dbReference type="AlphaFoldDB" id="A0A182VEL5"/>
<feature type="region of interest" description="Disordered" evidence="1">
    <location>
        <begin position="103"/>
        <end position="135"/>
    </location>
</feature>
<evidence type="ECO:0000313" key="3">
    <source>
        <dbReference type="Proteomes" id="UP000075903"/>
    </source>
</evidence>
<name>A0A182VEL5_ANOME</name>